<dbReference type="InterPro" id="IPR050300">
    <property type="entry name" value="GDXG_lipolytic_enzyme"/>
</dbReference>
<reference evidence="3" key="1">
    <citation type="submission" date="2021-12" db="EMBL/GenBank/DDBJ databases">
        <title>Convergent genome expansion in fungi linked to evolution of root-endophyte symbiosis.</title>
        <authorList>
            <consortium name="DOE Joint Genome Institute"/>
            <person name="Ke Y.-H."/>
            <person name="Bonito G."/>
            <person name="Liao H.-L."/>
            <person name="Looney B."/>
            <person name="Rojas-Flechas A."/>
            <person name="Nash J."/>
            <person name="Hameed K."/>
            <person name="Schadt C."/>
            <person name="Martin F."/>
            <person name="Crous P.W."/>
            <person name="Miettinen O."/>
            <person name="Magnuson J.K."/>
            <person name="Labbe J."/>
            <person name="Jacobson D."/>
            <person name="Doktycz M.J."/>
            <person name="Veneault-Fourrey C."/>
            <person name="Kuo A."/>
            <person name="Mondo S."/>
            <person name="Calhoun S."/>
            <person name="Riley R."/>
            <person name="Ohm R."/>
            <person name="LaButti K."/>
            <person name="Andreopoulos B."/>
            <person name="Pangilinan J."/>
            <person name="Nolan M."/>
            <person name="Tritt A."/>
            <person name="Clum A."/>
            <person name="Lipzen A."/>
            <person name="Daum C."/>
            <person name="Barry K."/>
            <person name="Grigoriev I.V."/>
            <person name="Vilgalys R."/>
        </authorList>
    </citation>
    <scope>NUCLEOTIDE SEQUENCE</scope>
    <source>
        <strain evidence="3">PMI_201</strain>
    </source>
</reference>
<dbReference type="PANTHER" id="PTHR48081:SF3">
    <property type="entry name" value="ALPHA_BETA HYDROLASE FOLD-3 DOMAIN-CONTAINING PROTEIN"/>
    <property type="match status" value="1"/>
</dbReference>
<dbReference type="InterPro" id="IPR029058">
    <property type="entry name" value="AB_hydrolase_fold"/>
</dbReference>
<evidence type="ECO:0000256" key="1">
    <source>
        <dbReference type="ARBA" id="ARBA00022801"/>
    </source>
</evidence>
<protein>
    <submittedName>
        <fullName evidence="3">Alpha/Beta hydrolase protein</fullName>
    </submittedName>
</protein>
<organism evidence="3 4">
    <name type="scientific">Talaromyces proteolyticus</name>
    <dbReference type="NCBI Taxonomy" id="1131652"/>
    <lineage>
        <taxon>Eukaryota</taxon>
        <taxon>Fungi</taxon>
        <taxon>Dikarya</taxon>
        <taxon>Ascomycota</taxon>
        <taxon>Pezizomycotina</taxon>
        <taxon>Eurotiomycetes</taxon>
        <taxon>Eurotiomycetidae</taxon>
        <taxon>Eurotiales</taxon>
        <taxon>Trichocomaceae</taxon>
        <taxon>Talaromyces</taxon>
        <taxon>Talaromyces sect. Bacilispori</taxon>
    </lineage>
</organism>
<sequence>MTTLAGSEIDEKYSGFSIIQADYKKIGEHGIRADVLIPNSVPGGKRPVILRFHGGGLVLGDSLFPLWFPEWALDLAQQKSAIIVSANYRFLPEATGVDILTDIDDFWTWVHSSELAHLLSSHPSSNGSPIELDLDRCLAAGDSAGGLLSVYLGLSHAEDGIRAITGSSPMLNIDPPTVYPSVQSTLLPTPPESFIDEFVGRIQPGTVVTSENPSFANPSERLLFFGAAFGHHRLPEFYTRDYESSTTHHDRIFQLQRLDQPDIKLPKGGIVIVHGEQDDIVAVESSHRFINKVRERFHGQPGEDKVVLHVRPGGHCFDNHVHLAEPWLQDTLKDAVAAWLE</sequence>
<comment type="caution">
    <text evidence="3">The sequence shown here is derived from an EMBL/GenBank/DDBJ whole genome shotgun (WGS) entry which is preliminary data.</text>
</comment>
<evidence type="ECO:0000313" key="3">
    <source>
        <dbReference type="EMBL" id="KAH8705252.1"/>
    </source>
</evidence>
<gene>
    <name evidence="3" type="ORF">BGW36DRAFT_353662</name>
</gene>
<feature type="domain" description="Alpha/beta hydrolase fold-3" evidence="2">
    <location>
        <begin position="50"/>
        <end position="173"/>
    </location>
</feature>
<dbReference type="PANTHER" id="PTHR48081">
    <property type="entry name" value="AB HYDROLASE SUPERFAMILY PROTEIN C4A8.06C"/>
    <property type="match status" value="1"/>
</dbReference>
<dbReference type="InterPro" id="IPR013094">
    <property type="entry name" value="AB_hydrolase_3"/>
</dbReference>
<evidence type="ECO:0000259" key="2">
    <source>
        <dbReference type="Pfam" id="PF07859"/>
    </source>
</evidence>
<dbReference type="Proteomes" id="UP001201262">
    <property type="component" value="Unassembled WGS sequence"/>
</dbReference>
<dbReference type="EMBL" id="JAJTJA010000001">
    <property type="protein sequence ID" value="KAH8705252.1"/>
    <property type="molecule type" value="Genomic_DNA"/>
</dbReference>
<dbReference type="Gene3D" id="3.40.50.1820">
    <property type="entry name" value="alpha/beta hydrolase"/>
    <property type="match status" value="1"/>
</dbReference>
<keyword evidence="4" id="KW-1185">Reference proteome</keyword>
<proteinExistence type="predicted"/>
<dbReference type="GO" id="GO:0016787">
    <property type="term" value="F:hydrolase activity"/>
    <property type="evidence" value="ECO:0007669"/>
    <property type="project" value="UniProtKB-KW"/>
</dbReference>
<dbReference type="AlphaFoldDB" id="A0AAD4Q6E0"/>
<dbReference type="Pfam" id="PF07859">
    <property type="entry name" value="Abhydrolase_3"/>
    <property type="match status" value="1"/>
</dbReference>
<keyword evidence="1 3" id="KW-0378">Hydrolase</keyword>
<evidence type="ECO:0000313" key="4">
    <source>
        <dbReference type="Proteomes" id="UP001201262"/>
    </source>
</evidence>
<dbReference type="SUPFAM" id="SSF53474">
    <property type="entry name" value="alpha/beta-Hydrolases"/>
    <property type="match status" value="1"/>
</dbReference>
<dbReference type="RefSeq" id="XP_046077873.1">
    <property type="nucleotide sequence ID" value="XM_046213452.1"/>
</dbReference>
<accession>A0AAD4Q6E0</accession>
<dbReference type="GeneID" id="70243739"/>
<name>A0AAD4Q6E0_9EURO</name>